<accession>A0ABS9Z528</accession>
<gene>
    <name evidence="2" type="ORF">K2U94_08380</name>
</gene>
<evidence type="ECO:0000313" key="3">
    <source>
        <dbReference type="Proteomes" id="UP001139104"/>
    </source>
</evidence>
<dbReference type="RefSeq" id="WP_243066778.1">
    <property type="nucleotide sequence ID" value="NZ_JAIVFK010000044.1"/>
</dbReference>
<feature type="signal peptide" evidence="1">
    <location>
        <begin position="1"/>
        <end position="23"/>
    </location>
</feature>
<comment type="caution">
    <text evidence="2">The sequence shown here is derived from an EMBL/GenBank/DDBJ whole genome shotgun (WGS) entry which is preliminary data.</text>
</comment>
<keyword evidence="1" id="KW-0732">Signal</keyword>
<dbReference type="EMBL" id="JAIVFP010000001">
    <property type="protein sequence ID" value="MCI4682784.1"/>
    <property type="molecule type" value="Genomic_DNA"/>
</dbReference>
<evidence type="ECO:0000313" key="2">
    <source>
        <dbReference type="EMBL" id="MCI4682784.1"/>
    </source>
</evidence>
<proteinExistence type="predicted"/>
<name>A0ABS9Z528_9HYPH</name>
<dbReference type="InterPro" id="IPR021698">
    <property type="entry name" value="DUF3280"/>
</dbReference>
<organism evidence="2 3">
    <name type="scientific">Candidatus Rhodoblastus alkanivorans</name>
    <dbReference type="NCBI Taxonomy" id="2954117"/>
    <lineage>
        <taxon>Bacteria</taxon>
        <taxon>Pseudomonadati</taxon>
        <taxon>Pseudomonadota</taxon>
        <taxon>Alphaproteobacteria</taxon>
        <taxon>Hyphomicrobiales</taxon>
        <taxon>Rhodoblastaceae</taxon>
        <taxon>Rhodoblastus</taxon>
    </lineage>
</organism>
<dbReference type="Pfam" id="PF11684">
    <property type="entry name" value="DUF3280"/>
    <property type="match status" value="1"/>
</dbReference>
<evidence type="ECO:0000256" key="1">
    <source>
        <dbReference type="SAM" id="SignalP"/>
    </source>
</evidence>
<protein>
    <submittedName>
        <fullName evidence="2">DUF3280 domain-containing protein</fullName>
    </submittedName>
</protein>
<reference evidence="2" key="1">
    <citation type="journal article" date="2022" name="ISME J.">
        <title>Identification of active gaseous-alkane degraders at natural gas seeps.</title>
        <authorList>
            <person name="Farhan Ul Haque M."/>
            <person name="Hernandez M."/>
            <person name="Crombie A.T."/>
            <person name="Murrell J.C."/>
        </authorList>
    </citation>
    <scope>NUCLEOTIDE SEQUENCE</scope>
    <source>
        <strain evidence="2">PC2</strain>
    </source>
</reference>
<sequence>MTRLLPSLLYAVFVLLATTAARAETVRTAAVFDAVFVNSSPQPTTPEEKARIARLTAQLKQALDKSGQYHVIDVASIKPEVDAVRDVHDCNGCEADLAKKAGAQVAVVAWVQKVSNLILNMNIRIVDAATGAPIKGGSVDIRGNDDLSWNRGLKYLLEEHVFNATR</sequence>
<keyword evidence="3" id="KW-1185">Reference proteome</keyword>
<dbReference type="Proteomes" id="UP001139104">
    <property type="component" value="Unassembled WGS sequence"/>
</dbReference>
<feature type="chain" id="PRO_5046745957" evidence="1">
    <location>
        <begin position="24"/>
        <end position="166"/>
    </location>
</feature>